<gene>
    <name evidence="2" type="ORF">COW24_00705</name>
</gene>
<organism evidence="2 3">
    <name type="scientific">Candidatus Kerfeldbacteria bacterium CG15_BIG_FIL_POST_REV_8_21_14_020_45_12</name>
    <dbReference type="NCBI Taxonomy" id="2014247"/>
    <lineage>
        <taxon>Bacteria</taxon>
        <taxon>Candidatus Kerfeldiibacteriota</taxon>
    </lineage>
</organism>
<reference evidence="2 3" key="1">
    <citation type="submission" date="2017-09" db="EMBL/GenBank/DDBJ databases">
        <title>Depth-based differentiation of microbial function through sediment-hosted aquifers and enrichment of novel symbionts in the deep terrestrial subsurface.</title>
        <authorList>
            <person name="Probst A.J."/>
            <person name="Ladd B."/>
            <person name="Jarett J.K."/>
            <person name="Geller-Mcgrath D.E."/>
            <person name="Sieber C.M."/>
            <person name="Emerson J.B."/>
            <person name="Anantharaman K."/>
            <person name="Thomas B.C."/>
            <person name="Malmstrom R."/>
            <person name="Stieglmeier M."/>
            <person name="Klingl A."/>
            <person name="Woyke T."/>
            <person name="Ryan C.M."/>
            <person name="Banfield J.F."/>
        </authorList>
    </citation>
    <scope>NUCLEOTIDE SEQUENCE [LARGE SCALE GENOMIC DNA]</scope>
    <source>
        <strain evidence="2">CG15_BIG_FIL_POST_REV_8_21_14_020_45_12</strain>
    </source>
</reference>
<comment type="caution">
    <text evidence="2">The sequence shown here is derived from an EMBL/GenBank/DDBJ whole genome shotgun (WGS) entry which is preliminary data.</text>
</comment>
<feature type="compositionally biased region" description="Basic and acidic residues" evidence="1">
    <location>
        <begin position="1"/>
        <end position="16"/>
    </location>
</feature>
<accession>A0A2M7H521</accession>
<dbReference type="Proteomes" id="UP000230292">
    <property type="component" value="Unassembled WGS sequence"/>
</dbReference>
<proteinExistence type="predicted"/>
<evidence type="ECO:0000313" key="2">
    <source>
        <dbReference type="EMBL" id="PIW37326.1"/>
    </source>
</evidence>
<evidence type="ECO:0000256" key="1">
    <source>
        <dbReference type="SAM" id="MobiDB-lite"/>
    </source>
</evidence>
<dbReference type="EMBL" id="PFGC01000010">
    <property type="protein sequence ID" value="PIW37326.1"/>
    <property type="molecule type" value="Genomic_DNA"/>
</dbReference>
<protein>
    <submittedName>
        <fullName evidence="2">Uncharacterized protein</fullName>
    </submittedName>
</protein>
<dbReference type="AlphaFoldDB" id="A0A2M7H521"/>
<name>A0A2M7H521_9BACT</name>
<sequence length="486" mass="52965">MKSFLPRKERLTRQESAEASPRAFSLDTVKAMARPDSVMSRSRWLATAAAALALTVSEPVQANEAVGPVMVEQAGISPEAGAEDASKRLKEAFAAVGEQLDDPLFRNMPEAKRVRAVELLSKFPVERSAAIMAELSGVSEEEILNGSALERVVVYSPTWLDKNQSSLAQLAGYTSVSPESLEQWKGAAGFTTGNGKLIGINLDLLVNILHDGEFSEGVAEVAMHEFVHALVYDSVYDERFTDLDRLAHEGGVQVFALEIIKRLNPKVKLLDTGYDTGVKQAGYLIANELGSEFMFNSIVTDDHAALAGSWNNKFGEQSWEKAMAFEFGTEDVNTVRDLYPLFGLMDQMGPAAASASAEVNRSMANSRVLPLFDDQSGNLEALYIRDDRMEYGVVSGLTRVAFELPNGHPMILVMYLPEEQESLTASGTLFMGHEVAVAMSAPIKTQMPLVGAVSDADLLILLDHRLERKVEDIKAASISNEQEVGE</sequence>
<evidence type="ECO:0000313" key="3">
    <source>
        <dbReference type="Proteomes" id="UP000230292"/>
    </source>
</evidence>
<feature type="region of interest" description="Disordered" evidence="1">
    <location>
        <begin position="1"/>
        <end position="23"/>
    </location>
</feature>